<evidence type="ECO:0000256" key="1">
    <source>
        <dbReference type="SAM" id="MobiDB-lite"/>
    </source>
</evidence>
<accession>A0A0P7V1M2</accession>
<keyword evidence="2" id="KW-1133">Transmembrane helix</keyword>
<proteinExistence type="predicted"/>
<evidence type="ECO:0000313" key="4">
    <source>
        <dbReference type="Proteomes" id="UP000034805"/>
    </source>
</evidence>
<dbReference type="EMBL" id="JARO02004609">
    <property type="protein sequence ID" value="KPP68211.1"/>
    <property type="molecule type" value="Genomic_DNA"/>
</dbReference>
<reference evidence="3 4" key="1">
    <citation type="submission" date="2015-08" db="EMBL/GenBank/DDBJ databases">
        <title>The genome of the Asian arowana (Scleropages formosus).</title>
        <authorList>
            <person name="Tan M.H."/>
            <person name="Gan H.M."/>
            <person name="Croft L.J."/>
            <person name="Austin C.M."/>
        </authorList>
    </citation>
    <scope>NUCLEOTIDE SEQUENCE [LARGE SCALE GENOMIC DNA]</scope>
    <source>
        <strain evidence="3">Aro1</strain>
    </source>
</reference>
<keyword evidence="2" id="KW-0812">Transmembrane</keyword>
<dbReference type="Proteomes" id="UP000034805">
    <property type="component" value="Unassembled WGS sequence"/>
</dbReference>
<sequence>MTTQNLLLRSTSTCNHKTDGLSFSLLLGLLACVIHIRLPYSMMPLDVEVSVFAKVPTKSDSCTSSKKDSGPLSALSAFTTAAPGFPPALQLGFFLRVTPCNPLSTLGVFRQLFSQSLESNTSFGLLFPQAISSADSTGDSMRSTVRKAAKLAVHYRERDVNNKVESPPLNQLSPNPTLRRTR</sequence>
<keyword evidence="2" id="KW-0472">Membrane</keyword>
<feature type="compositionally biased region" description="Polar residues" evidence="1">
    <location>
        <begin position="168"/>
        <end position="182"/>
    </location>
</feature>
<gene>
    <name evidence="3" type="ORF">Z043_113130</name>
</gene>
<evidence type="ECO:0000313" key="3">
    <source>
        <dbReference type="EMBL" id="KPP68211.1"/>
    </source>
</evidence>
<comment type="caution">
    <text evidence="3">The sequence shown here is derived from an EMBL/GenBank/DDBJ whole genome shotgun (WGS) entry which is preliminary data.</text>
</comment>
<organism evidence="3 4">
    <name type="scientific">Scleropages formosus</name>
    <name type="common">Asian bonytongue</name>
    <name type="synonym">Osteoglossum formosum</name>
    <dbReference type="NCBI Taxonomy" id="113540"/>
    <lineage>
        <taxon>Eukaryota</taxon>
        <taxon>Metazoa</taxon>
        <taxon>Chordata</taxon>
        <taxon>Craniata</taxon>
        <taxon>Vertebrata</taxon>
        <taxon>Euteleostomi</taxon>
        <taxon>Actinopterygii</taxon>
        <taxon>Neopterygii</taxon>
        <taxon>Teleostei</taxon>
        <taxon>Osteoglossocephala</taxon>
        <taxon>Osteoglossomorpha</taxon>
        <taxon>Osteoglossiformes</taxon>
        <taxon>Osteoglossidae</taxon>
        <taxon>Scleropages</taxon>
    </lineage>
</organism>
<protein>
    <submittedName>
        <fullName evidence="3">Uncharacterized protein</fullName>
    </submittedName>
</protein>
<feature type="region of interest" description="Disordered" evidence="1">
    <location>
        <begin position="159"/>
        <end position="182"/>
    </location>
</feature>
<dbReference type="AlphaFoldDB" id="A0A0P7V1M2"/>
<feature type="non-terminal residue" evidence="3">
    <location>
        <position position="182"/>
    </location>
</feature>
<name>A0A0P7V1M2_SCLFO</name>
<evidence type="ECO:0000256" key="2">
    <source>
        <dbReference type="SAM" id="Phobius"/>
    </source>
</evidence>
<feature type="transmembrane region" description="Helical" evidence="2">
    <location>
        <begin position="20"/>
        <end position="38"/>
    </location>
</feature>